<evidence type="ECO:0000313" key="2">
    <source>
        <dbReference type="Proteomes" id="UP000001194"/>
    </source>
</evidence>
<dbReference type="KEGG" id="lbc:LACBIDRAFT_312321"/>
<dbReference type="AlphaFoldDB" id="B0DVY5"/>
<dbReference type="HOGENOM" id="CLU_1938535_0_0_1"/>
<dbReference type="Proteomes" id="UP000001194">
    <property type="component" value="Unassembled WGS sequence"/>
</dbReference>
<dbReference type="EMBL" id="DS547141">
    <property type="protein sequence ID" value="EDR01252.1"/>
    <property type="molecule type" value="Genomic_DNA"/>
</dbReference>
<gene>
    <name evidence="1" type="ORF">LACBIDRAFT_312321</name>
</gene>
<keyword evidence="2" id="KW-1185">Reference proteome</keyword>
<proteinExistence type="predicted"/>
<evidence type="ECO:0000313" key="1">
    <source>
        <dbReference type="EMBL" id="EDR01252.1"/>
    </source>
</evidence>
<name>B0DVY5_LACBS</name>
<reference evidence="1 2" key="1">
    <citation type="journal article" date="2008" name="Nature">
        <title>The genome of Laccaria bicolor provides insights into mycorrhizal symbiosis.</title>
        <authorList>
            <person name="Martin F."/>
            <person name="Aerts A."/>
            <person name="Ahren D."/>
            <person name="Brun A."/>
            <person name="Danchin E.G.J."/>
            <person name="Duchaussoy F."/>
            <person name="Gibon J."/>
            <person name="Kohler A."/>
            <person name="Lindquist E."/>
            <person name="Pereda V."/>
            <person name="Salamov A."/>
            <person name="Shapiro H.J."/>
            <person name="Wuyts J."/>
            <person name="Blaudez D."/>
            <person name="Buee M."/>
            <person name="Brokstein P."/>
            <person name="Canbaeck B."/>
            <person name="Cohen D."/>
            <person name="Courty P.E."/>
            <person name="Coutinho P.M."/>
            <person name="Delaruelle C."/>
            <person name="Detter J.C."/>
            <person name="Deveau A."/>
            <person name="DiFazio S."/>
            <person name="Duplessis S."/>
            <person name="Fraissinet-Tachet L."/>
            <person name="Lucic E."/>
            <person name="Frey-Klett P."/>
            <person name="Fourrey C."/>
            <person name="Feussner I."/>
            <person name="Gay G."/>
            <person name="Grimwood J."/>
            <person name="Hoegger P.J."/>
            <person name="Jain P."/>
            <person name="Kilaru S."/>
            <person name="Labbe J."/>
            <person name="Lin Y.C."/>
            <person name="Legue V."/>
            <person name="Le Tacon F."/>
            <person name="Marmeisse R."/>
            <person name="Melayah D."/>
            <person name="Montanini B."/>
            <person name="Muratet M."/>
            <person name="Nehls U."/>
            <person name="Niculita-Hirzel H."/>
            <person name="Oudot-Le Secq M.P."/>
            <person name="Peter M."/>
            <person name="Quesneville H."/>
            <person name="Rajashekar B."/>
            <person name="Reich M."/>
            <person name="Rouhier N."/>
            <person name="Schmutz J."/>
            <person name="Yin T."/>
            <person name="Chalot M."/>
            <person name="Henrissat B."/>
            <person name="Kuees U."/>
            <person name="Lucas S."/>
            <person name="Van de Peer Y."/>
            <person name="Podila G.K."/>
            <person name="Polle A."/>
            <person name="Pukkila P.J."/>
            <person name="Richardson P.M."/>
            <person name="Rouze P."/>
            <person name="Sanders I.R."/>
            <person name="Stajich J.E."/>
            <person name="Tunlid A."/>
            <person name="Tuskan G."/>
            <person name="Grigoriev I.V."/>
        </authorList>
    </citation>
    <scope>NUCLEOTIDE SEQUENCE [LARGE SCALE GENOMIC DNA]</scope>
    <source>
        <strain evidence="2">S238N-H82 / ATCC MYA-4686</strain>
    </source>
</reference>
<organism evidence="2">
    <name type="scientific">Laccaria bicolor (strain S238N-H82 / ATCC MYA-4686)</name>
    <name type="common">Bicoloured deceiver</name>
    <name type="synonym">Laccaria laccata var. bicolor</name>
    <dbReference type="NCBI Taxonomy" id="486041"/>
    <lineage>
        <taxon>Eukaryota</taxon>
        <taxon>Fungi</taxon>
        <taxon>Dikarya</taxon>
        <taxon>Basidiomycota</taxon>
        <taxon>Agaricomycotina</taxon>
        <taxon>Agaricomycetes</taxon>
        <taxon>Agaricomycetidae</taxon>
        <taxon>Agaricales</taxon>
        <taxon>Agaricineae</taxon>
        <taxon>Hydnangiaceae</taxon>
        <taxon>Laccaria</taxon>
    </lineage>
</organism>
<accession>B0DVY5</accession>
<dbReference type="InParanoid" id="B0DVY5"/>
<protein>
    <submittedName>
        <fullName evidence="1">Predicted protein</fullName>
    </submittedName>
</protein>
<dbReference type="GeneID" id="6083763"/>
<sequence>MQFSMCYQAHGQSRNNPKTGTLRIGVLPRVVERYHESISCSWTCDVARPLQRGIKISLAFPSFVACCMATLPYLASSLSSYRHKVQPTLVRISDNNTCLWKAGMRGNSRVSDTSGIKRTRSEATSYLRWW</sequence>
<dbReference type="RefSeq" id="XP_001888128.1">
    <property type="nucleotide sequence ID" value="XM_001888093.1"/>
</dbReference>